<feature type="non-terminal residue" evidence="6">
    <location>
        <position position="1"/>
    </location>
</feature>
<dbReference type="OrthoDB" id="73875at2759"/>
<dbReference type="InterPro" id="IPR001223">
    <property type="entry name" value="Glyco_hydro18_cat"/>
</dbReference>
<dbReference type="InterPro" id="IPR051887">
    <property type="entry name" value="GH18_Domain-Containing"/>
</dbReference>
<evidence type="ECO:0000259" key="5">
    <source>
        <dbReference type="PROSITE" id="PS51910"/>
    </source>
</evidence>
<dbReference type="GO" id="GO:0004568">
    <property type="term" value="F:chitinase activity"/>
    <property type="evidence" value="ECO:0007669"/>
    <property type="project" value="UniProtKB-ARBA"/>
</dbReference>
<keyword evidence="1 3" id="KW-0378">Hydrolase</keyword>
<evidence type="ECO:0000256" key="2">
    <source>
        <dbReference type="ARBA" id="ARBA00023295"/>
    </source>
</evidence>
<dbReference type="PANTHER" id="PTHR46290:SF1">
    <property type="entry name" value="DI-N-ACETYLCHITOBIASE"/>
    <property type="match status" value="1"/>
</dbReference>
<dbReference type="InterPro" id="IPR029070">
    <property type="entry name" value="Chitinase_insertion_sf"/>
</dbReference>
<dbReference type="AlphaFoldDB" id="A0A433STF1"/>
<dbReference type="PROSITE" id="PS01095">
    <property type="entry name" value="GH18_1"/>
    <property type="match status" value="1"/>
</dbReference>
<dbReference type="Gene3D" id="3.10.50.10">
    <property type="match status" value="1"/>
</dbReference>
<dbReference type="InterPro" id="IPR017853">
    <property type="entry name" value="GH"/>
</dbReference>
<dbReference type="SUPFAM" id="SSF51445">
    <property type="entry name" value="(Trans)glycosidases"/>
    <property type="match status" value="1"/>
</dbReference>
<dbReference type="STRING" id="188477.A0A433STF1"/>
<comment type="similarity">
    <text evidence="4">Belongs to the glycosyl hydrolase 18 family.</text>
</comment>
<gene>
    <name evidence="6" type="ORF">EGW08_019697</name>
</gene>
<dbReference type="InterPro" id="IPR001579">
    <property type="entry name" value="Glyco_hydro_18_chit_AS"/>
</dbReference>
<reference evidence="6 7" key="1">
    <citation type="submission" date="2019-01" db="EMBL/GenBank/DDBJ databases">
        <title>A draft genome assembly of the solar-powered sea slug Elysia chlorotica.</title>
        <authorList>
            <person name="Cai H."/>
            <person name="Li Q."/>
            <person name="Fang X."/>
            <person name="Li J."/>
            <person name="Curtis N.E."/>
            <person name="Altenburger A."/>
            <person name="Shibata T."/>
            <person name="Feng M."/>
            <person name="Maeda T."/>
            <person name="Schwartz J.A."/>
            <person name="Shigenobu S."/>
            <person name="Lundholm N."/>
            <person name="Nishiyama T."/>
            <person name="Yang H."/>
            <person name="Hasebe M."/>
            <person name="Li S."/>
            <person name="Pierce S.K."/>
            <person name="Wang J."/>
        </authorList>
    </citation>
    <scope>NUCLEOTIDE SEQUENCE [LARGE SCALE GENOMIC DNA]</scope>
    <source>
        <strain evidence="6">EC2010</strain>
        <tissue evidence="6">Whole organism of an adult</tissue>
    </source>
</reference>
<dbReference type="GO" id="GO:0008061">
    <property type="term" value="F:chitin binding"/>
    <property type="evidence" value="ECO:0007669"/>
    <property type="project" value="InterPro"/>
</dbReference>
<evidence type="ECO:0000313" key="6">
    <source>
        <dbReference type="EMBL" id="RUS72544.1"/>
    </source>
</evidence>
<dbReference type="PROSITE" id="PS51910">
    <property type="entry name" value="GH18_2"/>
    <property type="match status" value="1"/>
</dbReference>
<evidence type="ECO:0000256" key="4">
    <source>
        <dbReference type="RuleBase" id="RU004453"/>
    </source>
</evidence>
<evidence type="ECO:0000256" key="1">
    <source>
        <dbReference type="ARBA" id="ARBA00022801"/>
    </source>
</evidence>
<dbReference type="GO" id="GO:0005615">
    <property type="term" value="C:extracellular space"/>
    <property type="evidence" value="ECO:0007669"/>
    <property type="project" value="TreeGrafter"/>
</dbReference>
<keyword evidence="7" id="KW-1185">Reference proteome</keyword>
<keyword evidence="2 3" id="KW-0326">Glycosidase</keyword>
<dbReference type="PANTHER" id="PTHR46290">
    <property type="entry name" value="DI-N-ACETYLCHITOBIASE"/>
    <property type="match status" value="1"/>
</dbReference>
<dbReference type="Proteomes" id="UP000271974">
    <property type="component" value="Unassembled WGS sequence"/>
</dbReference>
<dbReference type="Pfam" id="PF00704">
    <property type="entry name" value="Glyco_hydro_18"/>
    <property type="match status" value="1"/>
</dbReference>
<name>A0A433STF1_ELYCH</name>
<organism evidence="6 7">
    <name type="scientific">Elysia chlorotica</name>
    <name type="common">Eastern emerald elysia</name>
    <name type="synonym">Sea slug</name>
    <dbReference type="NCBI Taxonomy" id="188477"/>
    <lineage>
        <taxon>Eukaryota</taxon>
        <taxon>Metazoa</taxon>
        <taxon>Spiralia</taxon>
        <taxon>Lophotrochozoa</taxon>
        <taxon>Mollusca</taxon>
        <taxon>Gastropoda</taxon>
        <taxon>Heterobranchia</taxon>
        <taxon>Euthyneura</taxon>
        <taxon>Panpulmonata</taxon>
        <taxon>Sacoglossa</taxon>
        <taxon>Placobranchoidea</taxon>
        <taxon>Plakobranchidae</taxon>
        <taxon>Elysia</taxon>
    </lineage>
</organism>
<accession>A0A433STF1</accession>
<comment type="caution">
    <text evidence="6">The sequence shown here is derived from an EMBL/GenBank/DDBJ whole genome shotgun (WGS) entry which is preliminary data.</text>
</comment>
<feature type="domain" description="GH18" evidence="5">
    <location>
        <begin position="1"/>
        <end position="256"/>
    </location>
</feature>
<dbReference type="EMBL" id="RQTK01001055">
    <property type="protein sequence ID" value="RUS72544.1"/>
    <property type="molecule type" value="Genomic_DNA"/>
</dbReference>
<dbReference type="GO" id="GO:0006032">
    <property type="term" value="P:chitin catabolic process"/>
    <property type="evidence" value="ECO:0007669"/>
    <property type="project" value="UniProtKB-ARBA"/>
</dbReference>
<dbReference type="InterPro" id="IPR011583">
    <property type="entry name" value="Chitinase_II/V-like_cat"/>
</dbReference>
<evidence type="ECO:0000313" key="7">
    <source>
        <dbReference type="Proteomes" id="UP000271974"/>
    </source>
</evidence>
<dbReference type="SMART" id="SM00636">
    <property type="entry name" value="Glyco_18"/>
    <property type="match status" value="1"/>
</dbReference>
<dbReference type="Gene3D" id="3.20.20.80">
    <property type="entry name" value="Glycosidases"/>
    <property type="match status" value="1"/>
</dbReference>
<proteinExistence type="inferred from homology"/>
<sequence>GRLNRKTLFSSDLRSQWVQQQLKTVWDNYLDGINFDIEYACSPSQKYFKKSYTALVKETSDVFRQMMPHTQISVDVIAEATSHYRAYDYQGLAKYSDFFFIMAYDESVHKVGPNSGYHAAHWAITSYLRHKIPASKLVLGLPWYGDLYHCSSFDGEHCMPHWSHPISQVCYCGIMNTLNSVPDNYRWNSSSQTPYFSYKDGDKLYQIQYDNPESLGLKYKLASDMGIRGVGMWHIDCLDFSASDSAEKMRKSMFDPLPTWKEQKKDALKYVSEGDYASDVKDKFYSFLSPQDTVKQII</sequence>
<evidence type="ECO:0000256" key="3">
    <source>
        <dbReference type="RuleBase" id="RU000489"/>
    </source>
</evidence>
<dbReference type="GO" id="GO:0009313">
    <property type="term" value="P:oligosaccharide catabolic process"/>
    <property type="evidence" value="ECO:0007669"/>
    <property type="project" value="TreeGrafter"/>
</dbReference>
<protein>
    <recommendedName>
        <fullName evidence="5">GH18 domain-containing protein</fullName>
    </recommendedName>
</protein>